<dbReference type="GO" id="GO:0097272">
    <property type="term" value="P:ammonium homeostasis"/>
    <property type="evidence" value="ECO:0007669"/>
    <property type="project" value="TreeGrafter"/>
</dbReference>
<evidence type="ECO:0000256" key="3">
    <source>
        <dbReference type="ARBA" id="ARBA00022692"/>
    </source>
</evidence>
<feature type="transmembrane region" description="Helical" evidence="7">
    <location>
        <begin position="339"/>
        <end position="360"/>
    </location>
</feature>
<name>A0A553NZ05_TIGCA</name>
<feature type="transmembrane region" description="Helical" evidence="7">
    <location>
        <begin position="372"/>
        <end position="393"/>
    </location>
</feature>
<evidence type="ECO:0000313" key="10">
    <source>
        <dbReference type="Proteomes" id="UP000318571"/>
    </source>
</evidence>
<evidence type="ECO:0000256" key="6">
    <source>
        <dbReference type="SAM" id="MobiDB-lite"/>
    </source>
</evidence>
<reference evidence="9 10" key="1">
    <citation type="journal article" date="2018" name="Nat. Ecol. Evol.">
        <title>Genomic signatures of mitonuclear coevolution across populations of Tigriopus californicus.</title>
        <authorList>
            <person name="Barreto F.S."/>
            <person name="Watson E.T."/>
            <person name="Lima T.G."/>
            <person name="Willett C.S."/>
            <person name="Edmands S."/>
            <person name="Li W."/>
            <person name="Burton R.S."/>
        </authorList>
    </citation>
    <scope>NUCLEOTIDE SEQUENCE [LARGE SCALE GENOMIC DNA]</scope>
    <source>
        <strain evidence="9 10">San Diego</strain>
    </source>
</reference>
<evidence type="ECO:0000259" key="8">
    <source>
        <dbReference type="Pfam" id="PF00909"/>
    </source>
</evidence>
<dbReference type="InterPro" id="IPR024041">
    <property type="entry name" value="NH4_transpt_AmtB-like_dom"/>
</dbReference>
<feature type="transmembrane region" description="Helical" evidence="7">
    <location>
        <begin position="211"/>
        <end position="229"/>
    </location>
</feature>
<keyword evidence="5 7" id="KW-0472">Membrane</keyword>
<keyword evidence="4 7" id="KW-1133">Transmembrane helix</keyword>
<dbReference type="GO" id="GO:0005886">
    <property type="term" value="C:plasma membrane"/>
    <property type="evidence" value="ECO:0007669"/>
    <property type="project" value="InterPro"/>
</dbReference>
<evidence type="ECO:0000256" key="1">
    <source>
        <dbReference type="ARBA" id="ARBA00004141"/>
    </source>
</evidence>
<dbReference type="GO" id="GO:0008519">
    <property type="term" value="F:ammonium channel activity"/>
    <property type="evidence" value="ECO:0007669"/>
    <property type="project" value="InterPro"/>
</dbReference>
<feature type="transmembrane region" description="Helical" evidence="7">
    <location>
        <begin position="162"/>
        <end position="191"/>
    </location>
</feature>
<dbReference type="PANTHER" id="PTHR11730:SF60">
    <property type="entry name" value="RH50, ISOFORM D"/>
    <property type="match status" value="1"/>
</dbReference>
<feature type="transmembrane region" description="Helical" evidence="7">
    <location>
        <begin position="453"/>
        <end position="474"/>
    </location>
</feature>
<evidence type="ECO:0000313" key="9">
    <source>
        <dbReference type="EMBL" id="TRY70661.1"/>
    </source>
</evidence>
<feature type="transmembrane region" description="Helical" evidence="7">
    <location>
        <begin position="34"/>
        <end position="53"/>
    </location>
</feature>
<feature type="region of interest" description="Disordered" evidence="6">
    <location>
        <begin position="505"/>
        <end position="538"/>
    </location>
</feature>
<dbReference type="Proteomes" id="UP000318571">
    <property type="component" value="Chromosome 9"/>
</dbReference>
<accession>A0A553NZ05</accession>
<keyword evidence="3 7" id="KW-0812">Transmembrane</keyword>
<evidence type="ECO:0000256" key="4">
    <source>
        <dbReference type="ARBA" id="ARBA00022989"/>
    </source>
</evidence>
<dbReference type="Gene3D" id="1.10.3430.10">
    <property type="entry name" value="Ammonium transporter AmtB like domains"/>
    <property type="match status" value="1"/>
</dbReference>
<dbReference type="InterPro" id="IPR002229">
    <property type="entry name" value="RhesusRHD"/>
</dbReference>
<evidence type="ECO:0000256" key="7">
    <source>
        <dbReference type="SAM" id="Phobius"/>
    </source>
</evidence>
<dbReference type="PANTHER" id="PTHR11730">
    <property type="entry name" value="AMMONIUM TRANSPORTER"/>
    <property type="match status" value="1"/>
</dbReference>
<feature type="transmembrane region" description="Helical" evidence="7">
    <location>
        <begin position="117"/>
        <end position="141"/>
    </location>
</feature>
<dbReference type="PRINTS" id="PR00342">
    <property type="entry name" value="RHESUSRHD"/>
</dbReference>
<feature type="transmembrane region" description="Helical" evidence="7">
    <location>
        <begin position="280"/>
        <end position="301"/>
    </location>
</feature>
<feature type="domain" description="Ammonium transporter AmtB-like" evidence="8">
    <location>
        <begin position="144"/>
        <end position="477"/>
    </location>
</feature>
<dbReference type="SUPFAM" id="SSF111352">
    <property type="entry name" value="Ammonium transporter"/>
    <property type="match status" value="1"/>
</dbReference>
<comment type="similarity">
    <text evidence="2">Belongs to the ammonium transporter (TC 2.A.49) family. Rh subfamily.</text>
</comment>
<proteinExistence type="inferred from homology"/>
<dbReference type="AlphaFoldDB" id="A0A553NZ05"/>
<comment type="caution">
    <text evidence="9">The sequence shown here is derived from an EMBL/GenBank/DDBJ whole genome shotgun (WGS) entry which is preliminary data.</text>
</comment>
<dbReference type="Pfam" id="PF00909">
    <property type="entry name" value="Ammonium_transp"/>
    <property type="match status" value="1"/>
</dbReference>
<gene>
    <name evidence="9" type="ORF">TCAL_02874</name>
</gene>
<keyword evidence="10" id="KW-1185">Reference proteome</keyword>
<dbReference type="InterPro" id="IPR029020">
    <property type="entry name" value="Ammonium/urea_transptr"/>
</dbReference>
<evidence type="ECO:0000256" key="2">
    <source>
        <dbReference type="ARBA" id="ARBA00011036"/>
    </source>
</evidence>
<protein>
    <recommendedName>
        <fullName evidence="8">Ammonium transporter AmtB-like domain-containing protein</fullName>
    </recommendedName>
</protein>
<feature type="transmembrane region" description="Helical" evidence="7">
    <location>
        <begin position="249"/>
        <end position="268"/>
    </location>
</feature>
<sequence length="538" mass="59082">MNVSFAISSREAEYSQNLSMEEFRRRNKFKQVKFAIYLIAFEMILLCVFLRLARYSFTADASMPENGVSVALGGGGGRAEVSQLLKNLTFLGLVQILFKGNASSLMQIKAHSCAGQILHLLVIALGFQLSLICRGLFYILYQGMEEIPLDVHDLSEGMMAAFALSLASMFVIGRTAGIHLIFLISVFIPLFNVCKLTNEEIFMVTDPGNALTVHLFAAIFGWTLHIVTLRNKFQPGSELCAHKLEEKDVWSTFGPITLFITFPIINAIQAESDADMGRAIINTIMAQVGSMVFSLAIMVGVTHINDRMYDYHVLQGSFVSGGVAIASSATLMVQPHGALIIGLVTGLISTVFYLTIEDLIQARWRLPCTSGLFSFHGIPAFIGGITAAILAAISEARHGTISYHNSLYPIYPARVPDVDSCKNTTCSYTFGEIISNYPFLEEKALGRTAGMQALFQLIGVLMALTLAIMGGLTVGLMNNLSSDKCGNEFPNTAWNDDSFLLNQRQRSFRRQSSSKPLRSASNSSEEPLEEPLERPQDK</sequence>
<organism evidence="9 10">
    <name type="scientific">Tigriopus californicus</name>
    <name type="common">Marine copepod</name>
    <dbReference type="NCBI Taxonomy" id="6832"/>
    <lineage>
        <taxon>Eukaryota</taxon>
        <taxon>Metazoa</taxon>
        <taxon>Ecdysozoa</taxon>
        <taxon>Arthropoda</taxon>
        <taxon>Crustacea</taxon>
        <taxon>Multicrustacea</taxon>
        <taxon>Hexanauplia</taxon>
        <taxon>Copepoda</taxon>
        <taxon>Harpacticoida</taxon>
        <taxon>Harpacticidae</taxon>
        <taxon>Tigriopus</taxon>
    </lineage>
</organism>
<dbReference type="EMBL" id="VCGU01000009">
    <property type="protein sequence ID" value="TRY70661.1"/>
    <property type="molecule type" value="Genomic_DNA"/>
</dbReference>
<evidence type="ECO:0000256" key="5">
    <source>
        <dbReference type="ARBA" id="ARBA00023136"/>
    </source>
</evidence>
<comment type="subcellular location">
    <subcellularLocation>
        <location evidence="1">Membrane</location>
        <topology evidence="1">Multi-pass membrane protein</topology>
    </subcellularLocation>
</comment>